<comment type="caution">
    <text evidence="1">The sequence shown here is derived from an EMBL/GenBank/DDBJ whole genome shotgun (WGS) entry which is preliminary data.</text>
</comment>
<accession>A0A7J7BWI2</accession>
<dbReference type="AlphaFoldDB" id="A0A7J7BWI2"/>
<dbReference type="PANTHER" id="PTHR13109">
    <property type="entry name" value="NEUROCHONDRIN"/>
    <property type="match status" value="1"/>
</dbReference>
<dbReference type="SUPFAM" id="SSF48371">
    <property type="entry name" value="ARM repeat"/>
    <property type="match status" value="1"/>
</dbReference>
<dbReference type="InterPro" id="IPR016024">
    <property type="entry name" value="ARM-type_fold"/>
</dbReference>
<gene>
    <name evidence="1" type="ORF">HS088_TW23G01002</name>
</gene>
<evidence type="ECO:0000313" key="1">
    <source>
        <dbReference type="EMBL" id="KAF5726260.1"/>
    </source>
</evidence>
<evidence type="ECO:0000313" key="2">
    <source>
        <dbReference type="Proteomes" id="UP000593562"/>
    </source>
</evidence>
<keyword evidence="2" id="KW-1185">Reference proteome</keyword>
<dbReference type="FunCoup" id="A0A7J7BWI2">
    <property type="interactions" value="1569"/>
</dbReference>
<sequence length="416" mass="45978">MHRNLHKTIIGMGKGVISGGGSDNRDAYLQLSVTILAAFGCVPEIASSEYMILKIPLVLEIMSKESRSHVLEECYEFLYLVSSSSEDGAATLYESDGMKVLASQMPTFPDGSRIMEFAMRLVQLIVNKLSLATISNGYLSELTMMVATIVRQFAVLHNALKFEALHLLSMIFSQCPIQTFTVRIKVFMLCAGWKTAIGNIYLAETPIACKEKVMELLVYMLFIEGEDEPSPFYSVCFLLPMLCQITMEIEGCKALASSGGYKAVVECLIKLIGPTQIMVADNSCIFMACDTMMNLLLKKEQVRLSMDESTSADLLKALGYWAGNTDDLSIIMMASSLCALILDFTSEAALLNQSSFGHTSLRILSQLFVRSLAHGQESSDDAKAEMDLLEIVASGYSRWTDRYPSITDAVERSWIK</sequence>
<dbReference type="InterPro" id="IPR008709">
    <property type="entry name" value="Neurochondrin"/>
</dbReference>
<reference evidence="1 2" key="1">
    <citation type="journal article" date="2020" name="Nat. Commun.">
        <title>Genome of Tripterygium wilfordii and identification of cytochrome P450 involved in triptolide biosynthesis.</title>
        <authorList>
            <person name="Tu L."/>
            <person name="Su P."/>
            <person name="Zhang Z."/>
            <person name="Gao L."/>
            <person name="Wang J."/>
            <person name="Hu T."/>
            <person name="Zhou J."/>
            <person name="Zhang Y."/>
            <person name="Zhao Y."/>
            <person name="Liu Y."/>
            <person name="Song Y."/>
            <person name="Tong Y."/>
            <person name="Lu Y."/>
            <person name="Yang J."/>
            <person name="Xu C."/>
            <person name="Jia M."/>
            <person name="Peters R.J."/>
            <person name="Huang L."/>
            <person name="Gao W."/>
        </authorList>
    </citation>
    <scope>NUCLEOTIDE SEQUENCE [LARGE SCALE GENOMIC DNA]</scope>
    <source>
        <strain evidence="2">cv. XIE 37</strain>
        <tissue evidence="1">Leaf</tissue>
    </source>
</reference>
<organism evidence="1 2">
    <name type="scientific">Tripterygium wilfordii</name>
    <name type="common">Thunder God vine</name>
    <dbReference type="NCBI Taxonomy" id="458696"/>
    <lineage>
        <taxon>Eukaryota</taxon>
        <taxon>Viridiplantae</taxon>
        <taxon>Streptophyta</taxon>
        <taxon>Embryophyta</taxon>
        <taxon>Tracheophyta</taxon>
        <taxon>Spermatophyta</taxon>
        <taxon>Magnoliopsida</taxon>
        <taxon>eudicotyledons</taxon>
        <taxon>Gunneridae</taxon>
        <taxon>Pentapetalae</taxon>
        <taxon>rosids</taxon>
        <taxon>fabids</taxon>
        <taxon>Celastrales</taxon>
        <taxon>Celastraceae</taxon>
        <taxon>Tripterygium</taxon>
    </lineage>
</organism>
<dbReference type="InParanoid" id="A0A7J7BWI2"/>
<proteinExistence type="predicted"/>
<dbReference type="PANTHER" id="PTHR13109:SF7">
    <property type="entry name" value="NEUROCHONDRIN"/>
    <property type="match status" value="1"/>
</dbReference>
<dbReference type="EMBL" id="JAAARO010000023">
    <property type="protein sequence ID" value="KAF5726260.1"/>
    <property type="molecule type" value="Genomic_DNA"/>
</dbReference>
<dbReference type="Proteomes" id="UP000593562">
    <property type="component" value="Unassembled WGS sequence"/>
</dbReference>
<dbReference type="Pfam" id="PF05536">
    <property type="entry name" value="Neurochondrin"/>
    <property type="match status" value="2"/>
</dbReference>
<protein>
    <submittedName>
        <fullName evidence="1">Neurochondrin</fullName>
    </submittedName>
</protein>
<name>A0A7J7BWI2_TRIWF</name>